<accession>I3ZLM7</accession>
<evidence type="ECO:0000259" key="1">
    <source>
        <dbReference type="Pfam" id="PF01841"/>
    </source>
</evidence>
<sequence>MRFRWWSVGIHAVLLLSAVSIRSMEAQSWFIPPTQEELHMTSAPEAPDSEAIILNRDELDDDDNHMRAIYFRIKILTEKGLELGDVELDYDKRRDSRGNSIGEISARTVQPDGTIVPFTGKPFDKVLRKDFENSYSARVFSLPAVKVGRIIEYRYTVRWDDHTFFSPNWIVQTNLYLRKGHFTWKPTNKELIGVRRGGRESISERLVWAKSLPAGTEVKLTHTPTNRVRLDLDVASISPFRAEEFMPPIRSSRYHVFFYYTPYYDSVDFWNTEIKYWSSDANHFATVSDLVRQTATTTIAGATGEEEKARKLYAFTMTLENTDYTRQRSSAEDKAEIKSAEDVLKRKRGSSNQIAKTYIALARAAGLQASSMIVTDRSYLLLDVNWQDFEAQLTDEIAVLTYGGAQHYLDPGSRYCPFGHLEWDHTLTGGVLQDSKDKTKMFLPTPSEGFKFSHTSRVADVQLEQDGHMTGTVTLTYEGSPALRWRHVALRNDEAEVHEQMKKALERWMPGGTEVKVTGITGIDNGEVPLKVTATVDGHVGNAVGSRVMLPVSLFEAGARPTFPHEKRDQAVYFEYAQLLQDAVRYKLPPGFTVESAPTKEQAKYENLALYALTASQTPNSITLRRDLTMGDMYFPLTEYQGLRTFYGDFEAKDHGSIVLKRPTEKAAIEAPVVK</sequence>
<gene>
    <name evidence="3" type="ordered locus">Terro_3937</name>
</gene>
<dbReference type="Pfam" id="PF01841">
    <property type="entry name" value="Transglut_core"/>
    <property type="match status" value="1"/>
</dbReference>
<dbReference type="Gene3D" id="2.60.40.3140">
    <property type="match status" value="1"/>
</dbReference>
<dbReference type="Pfam" id="PF12969">
    <property type="entry name" value="DUF3857"/>
    <property type="match status" value="1"/>
</dbReference>
<dbReference type="STRING" id="926566.Terro_3937"/>
<protein>
    <submittedName>
        <fullName evidence="3">Transglutaminase-like enzyme, predicted cysteine protease</fullName>
    </submittedName>
</protein>
<dbReference type="SUPFAM" id="SSF54001">
    <property type="entry name" value="Cysteine proteinases"/>
    <property type="match status" value="1"/>
</dbReference>
<feature type="domain" description="DUF3857" evidence="2">
    <location>
        <begin position="67"/>
        <end position="168"/>
    </location>
</feature>
<organism evidence="3 4">
    <name type="scientific">Terriglobus roseus (strain DSM 18391 / NRRL B-41598 / KBS 63)</name>
    <dbReference type="NCBI Taxonomy" id="926566"/>
    <lineage>
        <taxon>Bacteria</taxon>
        <taxon>Pseudomonadati</taxon>
        <taxon>Acidobacteriota</taxon>
        <taxon>Terriglobia</taxon>
        <taxon>Terriglobales</taxon>
        <taxon>Acidobacteriaceae</taxon>
        <taxon>Terriglobus</taxon>
    </lineage>
</organism>
<dbReference type="eggNOG" id="COG1305">
    <property type="taxonomic scope" value="Bacteria"/>
</dbReference>
<evidence type="ECO:0000313" key="4">
    <source>
        <dbReference type="Proteomes" id="UP000006056"/>
    </source>
</evidence>
<dbReference type="InterPro" id="IPR038765">
    <property type="entry name" value="Papain-like_cys_pep_sf"/>
</dbReference>
<dbReference type="KEGG" id="trs:Terro_3937"/>
<dbReference type="Proteomes" id="UP000006056">
    <property type="component" value="Chromosome"/>
</dbReference>
<dbReference type="Gene3D" id="3.10.620.30">
    <property type="match status" value="1"/>
</dbReference>
<keyword evidence="3" id="KW-0645">Protease</keyword>
<dbReference type="AlphaFoldDB" id="I3ZLM7"/>
<name>I3ZLM7_TERRK</name>
<reference evidence="3 4" key="1">
    <citation type="submission" date="2012-06" db="EMBL/GenBank/DDBJ databases">
        <title>Complete genome of Terriglobus roseus DSM 18391.</title>
        <authorList>
            <consortium name="US DOE Joint Genome Institute (JGI-PGF)"/>
            <person name="Lucas S."/>
            <person name="Copeland A."/>
            <person name="Lapidus A."/>
            <person name="Glavina del Rio T."/>
            <person name="Dalin E."/>
            <person name="Tice H."/>
            <person name="Bruce D."/>
            <person name="Goodwin L."/>
            <person name="Pitluck S."/>
            <person name="Peters L."/>
            <person name="Mikhailova N."/>
            <person name="Munk A.C.C."/>
            <person name="Kyrpides N."/>
            <person name="Mavromatis K."/>
            <person name="Ivanova N."/>
            <person name="Brettin T."/>
            <person name="Detter J.C."/>
            <person name="Han C."/>
            <person name="Larimer F."/>
            <person name="Land M."/>
            <person name="Hauser L."/>
            <person name="Markowitz V."/>
            <person name="Cheng J.-F."/>
            <person name="Hugenholtz P."/>
            <person name="Woyke T."/>
            <person name="Wu D."/>
            <person name="Brambilla E."/>
            <person name="Klenk H.-P."/>
            <person name="Eisen J.A."/>
        </authorList>
    </citation>
    <scope>NUCLEOTIDE SEQUENCE [LARGE SCALE GENOMIC DNA]</scope>
    <source>
        <strain evidence="4">DSM 18391 / NRRL B-41598 / KBS 63</strain>
    </source>
</reference>
<proteinExistence type="predicted"/>
<keyword evidence="3" id="KW-0378">Hydrolase</keyword>
<dbReference type="InterPro" id="IPR024618">
    <property type="entry name" value="DUF3857"/>
</dbReference>
<dbReference type="EMBL" id="CP003379">
    <property type="protein sequence ID" value="AFL90145.1"/>
    <property type="molecule type" value="Genomic_DNA"/>
</dbReference>
<dbReference type="HOGENOM" id="CLU_418439_0_0_0"/>
<dbReference type="InterPro" id="IPR002931">
    <property type="entry name" value="Transglutaminase-like"/>
</dbReference>
<feature type="domain" description="Transglutaminase-like" evidence="1">
    <location>
        <begin position="293"/>
        <end position="369"/>
    </location>
</feature>
<keyword evidence="4" id="KW-1185">Reference proteome</keyword>
<dbReference type="OrthoDB" id="104162at2"/>
<dbReference type="GO" id="GO:0006508">
    <property type="term" value="P:proteolysis"/>
    <property type="evidence" value="ECO:0007669"/>
    <property type="project" value="UniProtKB-KW"/>
</dbReference>
<dbReference type="Gene3D" id="2.60.120.1130">
    <property type="match status" value="1"/>
</dbReference>
<evidence type="ECO:0000313" key="3">
    <source>
        <dbReference type="EMBL" id="AFL90145.1"/>
    </source>
</evidence>
<evidence type="ECO:0000259" key="2">
    <source>
        <dbReference type="Pfam" id="PF12969"/>
    </source>
</evidence>
<dbReference type="GO" id="GO:0008233">
    <property type="term" value="F:peptidase activity"/>
    <property type="evidence" value="ECO:0007669"/>
    <property type="project" value="UniProtKB-KW"/>
</dbReference>